<reference evidence="3" key="1">
    <citation type="thesis" date="2020" institute="ProQuest LLC" country="789 East Eisenhower Parkway, Ann Arbor, MI, USA">
        <title>Comparative Genomics and Chromosome Evolution.</title>
        <authorList>
            <person name="Mudd A.B."/>
        </authorList>
    </citation>
    <scope>NUCLEOTIDE SEQUENCE</scope>
    <source>
        <strain evidence="3">237g6f4</strain>
        <tissue evidence="3">Blood</tissue>
    </source>
</reference>
<protein>
    <recommendedName>
        <fullName evidence="2">IgGFc-binding protein N-terminal domain-containing protein</fullName>
    </recommendedName>
</protein>
<evidence type="ECO:0000259" key="2">
    <source>
        <dbReference type="Pfam" id="PF17517"/>
    </source>
</evidence>
<dbReference type="Proteomes" id="UP000824782">
    <property type="component" value="Unassembled WGS sequence"/>
</dbReference>
<dbReference type="AlphaFoldDB" id="A0AAV7BBX6"/>
<feature type="domain" description="IgGFc-binding protein N-terminal" evidence="2">
    <location>
        <begin position="127"/>
        <end position="319"/>
    </location>
</feature>
<keyword evidence="1" id="KW-0732">Signal</keyword>
<name>A0AAV7BBX6_ENGPU</name>
<feature type="signal peptide" evidence="1">
    <location>
        <begin position="1"/>
        <end position="21"/>
    </location>
</feature>
<accession>A0AAV7BBX6</accession>
<dbReference type="InterPro" id="IPR035234">
    <property type="entry name" value="IgGFc-bd_N"/>
</dbReference>
<dbReference type="EMBL" id="WNYA01000006">
    <property type="protein sequence ID" value="KAG8570021.1"/>
    <property type="molecule type" value="Genomic_DNA"/>
</dbReference>
<feature type="chain" id="PRO_5044715663" description="IgGFc-binding protein N-terminal domain-containing protein" evidence="1">
    <location>
        <begin position="22"/>
        <end position="331"/>
    </location>
</feature>
<gene>
    <name evidence="3" type="ORF">GDO81_014649</name>
</gene>
<dbReference type="PANTHER" id="PTHR46534:SF2">
    <property type="entry name" value="VWFD DOMAIN-CONTAINING PROTEIN"/>
    <property type="match status" value="1"/>
</dbReference>
<sequence length="331" mass="35687">MRSLWISQLWILAAVFYDGDGQLTVIGGASPGGVFVTAFIQQGGNEILPTAEIILTANMVPANVIISIRQSDLKMEMTVQKGQTVTVPINPSTEFKGTTQIPNTVKIEADADITVISRNTINGNGDVSVVYPSDYLGNNYYIITPPNGPKNQYTEFSVICLEIETTIIIDLMGAVTVNGIMYSKGERMTLNLMPGEAFQIQSDESLSGSRVEANQNIAVIAGQTCASIVDCNLVYEQLLPVTRWGTCFDIPGNVIRSNNEIVYVMAAQRTSITYKSGQVQVTMEVDAGELAQIKPTESTPLSIQSTHGIQVLYYGCSGIFENVPGKPPASG</sequence>
<dbReference type="PANTHER" id="PTHR46534">
    <property type="entry name" value="IGGFC_BINDING DOMAIN-CONTAINING PROTEIN"/>
    <property type="match status" value="1"/>
</dbReference>
<keyword evidence="4" id="KW-1185">Reference proteome</keyword>
<proteinExistence type="predicted"/>
<organism evidence="3 4">
    <name type="scientific">Engystomops pustulosus</name>
    <name type="common">Tungara frog</name>
    <name type="synonym">Physalaemus pustulosus</name>
    <dbReference type="NCBI Taxonomy" id="76066"/>
    <lineage>
        <taxon>Eukaryota</taxon>
        <taxon>Metazoa</taxon>
        <taxon>Chordata</taxon>
        <taxon>Craniata</taxon>
        <taxon>Vertebrata</taxon>
        <taxon>Euteleostomi</taxon>
        <taxon>Amphibia</taxon>
        <taxon>Batrachia</taxon>
        <taxon>Anura</taxon>
        <taxon>Neobatrachia</taxon>
        <taxon>Hyloidea</taxon>
        <taxon>Leptodactylidae</taxon>
        <taxon>Leiuperinae</taxon>
        <taxon>Engystomops</taxon>
    </lineage>
</organism>
<evidence type="ECO:0000256" key="1">
    <source>
        <dbReference type="SAM" id="SignalP"/>
    </source>
</evidence>
<evidence type="ECO:0000313" key="4">
    <source>
        <dbReference type="Proteomes" id="UP000824782"/>
    </source>
</evidence>
<evidence type="ECO:0000313" key="3">
    <source>
        <dbReference type="EMBL" id="KAG8570021.1"/>
    </source>
</evidence>
<comment type="caution">
    <text evidence="3">The sequence shown here is derived from an EMBL/GenBank/DDBJ whole genome shotgun (WGS) entry which is preliminary data.</text>
</comment>
<dbReference type="Pfam" id="PF17517">
    <property type="entry name" value="IgGFc_binding"/>
    <property type="match status" value="1"/>
</dbReference>
<dbReference type="EMBL" id="WNYA01000006">
    <property type="protein sequence ID" value="KAG8570020.1"/>
    <property type="molecule type" value="Genomic_DNA"/>
</dbReference>